<dbReference type="EMBL" id="CM047743">
    <property type="protein sequence ID" value="KAJ0030879.1"/>
    <property type="molecule type" value="Genomic_DNA"/>
</dbReference>
<organism evidence="1 2">
    <name type="scientific">Pistacia integerrima</name>
    <dbReference type="NCBI Taxonomy" id="434235"/>
    <lineage>
        <taxon>Eukaryota</taxon>
        <taxon>Viridiplantae</taxon>
        <taxon>Streptophyta</taxon>
        <taxon>Embryophyta</taxon>
        <taxon>Tracheophyta</taxon>
        <taxon>Spermatophyta</taxon>
        <taxon>Magnoliopsida</taxon>
        <taxon>eudicotyledons</taxon>
        <taxon>Gunneridae</taxon>
        <taxon>Pentapetalae</taxon>
        <taxon>rosids</taxon>
        <taxon>malvids</taxon>
        <taxon>Sapindales</taxon>
        <taxon>Anacardiaceae</taxon>
        <taxon>Pistacia</taxon>
    </lineage>
</organism>
<proteinExistence type="predicted"/>
<sequence>MVHLQSLGEIIQVVYIHTHLNGKSVTPAQRHIILVILYTIQVPRKHERQVVKPNYKSKDHPVTAPPRPSDQNKKGVVPPTWVTWNKNASMERILTIRSQLVTVECRPTILTKYEDSEDAPHKRKIFEMRLEQDWTTWRSVLIRPL</sequence>
<accession>A0ACC0Y7B4</accession>
<reference evidence="2" key="1">
    <citation type="journal article" date="2023" name="G3 (Bethesda)">
        <title>Genome assembly and association tests identify interacting loci associated with vigor, precocity, and sex in interspecific pistachio rootstocks.</title>
        <authorList>
            <person name="Palmer W."/>
            <person name="Jacygrad E."/>
            <person name="Sagayaradj S."/>
            <person name="Cavanaugh K."/>
            <person name="Han R."/>
            <person name="Bertier L."/>
            <person name="Beede B."/>
            <person name="Kafkas S."/>
            <person name="Golino D."/>
            <person name="Preece J."/>
            <person name="Michelmore R."/>
        </authorList>
    </citation>
    <scope>NUCLEOTIDE SEQUENCE [LARGE SCALE GENOMIC DNA]</scope>
</reference>
<protein>
    <submittedName>
        <fullName evidence="1">Uncharacterized protein</fullName>
    </submittedName>
</protein>
<evidence type="ECO:0000313" key="2">
    <source>
        <dbReference type="Proteomes" id="UP001163603"/>
    </source>
</evidence>
<comment type="caution">
    <text evidence="1">The sequence shown here is derived from an EMBL/GenBank/DDBJ whole genome shotgun (WGS) entry which is preliminary data.</text>
</comment>
<gene>
    <name evidence="1" type="ORF">Pint_12894</name>
</gene>
<dbReference type="Proteomes" id="UP001163603">
    <property type="component" value="Chromosome 8"/>
</dbReference>
<name>A0ACC0Y7B4_9ROSI</name>
<keyword evidence="2" id="KW-1185">Reference proteome</keyword>
<evidence type="ECO:0000313" key="1">
    <source>
        <dbReference type="EMBL" id="KAJ0030879.1"/>
    </source>
</evidence>